<keyword evidence="2" id="KW-1185">Reference proteome</keyword>
<reference evidence="1 2" key="1">
    <citation type="submission" date="2024-05" db="EMBL/GenBank/DDBJ databases">
        <authorList>
            <person name="Duchaud E."/>
        </authorList>
    </citation>
    <scope>NUCLEOTIDE SEQUENCE [LARGE SCALE GENOMIC DNA]</scope>
    <source>
        <strain evidence="1">Ena-SAMPLE-TAB-13-05-2024-13:56:06:370-140302</strain>
    </source>
</reference>
<proteinExistence type="predicted"/>
<evidence type="ECO:0000313" key="1">
    <source>
        <dbReference type="EMBL" id="CAL2094219.1"/>
    </source>
</evidence>
<protein>
    <submittedName>
        <fullName evidence="1">Uncharacterized protein</fullName>
    </submittedName>
</protein>
<sequence length="38" mass="4365">MRKVHTYTIVSASNALLNFGGLEKDLNRNWTLLPILHK</sequence>
<accession>A0ABP1ERH6</accession>
<organism evidence="1 2">
    <name type="scientific">Tenacibaculum platacis</name>
    <dbReference type="NCBI Taxonomy" id="3137852"/>
    <lineage>
        <taxon>Bacteria</taxon>
        <taxon>Pseudomonadati</taxon>
        <taxon>Bacteroidota</taxon>
        <taxon>Flavobacteriia</taxon>
        <taxon>Flavobacteriales</taxon>
        <taxon>Flavobacteriaceae</taxon>
        <taxon>Tenacibaculum</taxon>
    </lineage>
</organism>
<evidence type="ECO:0000313" key="2">
    <source>
        <dbReference type="Proteomes" id="UP001497416"/>
    </source>
</evidence>
<dbReference type="EMBL" id="CAXIXY010000008">
    <property type="protein sequence ID" value="CAL2094219.1"/>
    <property type="molecule type" value="Genomic_DNA"/>
</dbReference>
<dbReference type="Proteomes" id="UP001497416">
    <property type="component" value="Unassembled WGS sequence"/>
</dbReference>
<comment type="caution">
    <text evidence="1">The sequence shown here is derived from an EMBL/GenBank/DDBJ whole genome shotgun (WGS) entry which is preliminary data.</text>
</comment>
<gene>
    <name evidence="1" type="ORF">T190607A01A_60103</name>
</gene>
<name>A0ABP1ERH6_9FLAO</name>